<dbReference type="AlphaFoldDB" id="A0A645IZ62"/>
<proteinExistence type="predicted"/>
<reference evidence="1" key="1">
    <citation type="submission" date="2019-08" db="EMBL/GenBank/DDBJ databases">
        <authorList>
            <person name="Kucharzyk K."/>
            <person name="Murdoch R.W."/>
            <person name="Higgins S."/>
            <person name="Loffler F."/>
        </authorList>
    </citation>
    <scope>NUCLEOTIDE SEQUENCE</scope>
</reference>
<dbReference type="EMBL" id="VSSQ01125325">
    <property type="protein sequence ID" value="MPN55749.1"/>
    <property type="molecule type" value="Genomic_DNA"/>
</dbReference>
<gene>
    <name evidence="1" type="ORF">SDC9_203433</name>
</gene>
<name>A0A645IZ62_9ZZZZ</name>
<organism evidence="1">
    <name type="scientific">bioreactor metagenome</name>
    <dbReference type="NCBI Taxonomy" id="1076179"/>
    <lineage>
        <taxon>unclassified sequences</taxon>
        <taxon>metagenomes</taxon>
        <taxon>ecological metagenomes</taxon>
    </lineage>
</organism>
<comment type="caution">
    <text evidence="1">The sequence shown here is derived from an EMBL/GenBank/DDBJ whole genome shotgun (WGS) entry which is preliminary data.</text>
</comment>
<accession>A0A645IZ62</accession>
<evidence type="ECO:0000313" key="1">
    <source>
        <dbReference type="EMBL" id="MPN55749.1"/>
    </source>
</evidence>
<sequence length="49" mass="4957">MEIEVPVRNGALYRDKGVAGSHVAAVALPAAGNSDVRPVIAASAQARSL</sequence>
<protein>
    <submittedName>
        <fullName evidence="1">Uncharacterized protein</fullName>
    </submittedName>
</protein>